<dbReference type="EMBL" id="BRYB01006577">
    <property type="protein sequence ID" value="GMI52169.1"/>
    <property type="molecule type" value="Genomic_DNA"/>
</dbReference>
<evidence type="ECO:0000256" key="3">
    <source>
        <dbReference type="SAM" id="MobiDB-lite"/>
    </source>
</evidence>
<organism evidence="4 5">
    <name type="scientific">Tetraparma gracilis</name>
    <dbReference type="NCBI Taxonomy" id="2962635"/>
    <lineage>
        <taxon>Eukaryota</taxon>
        <taxon>Sar</taxon>
        <taxon>Stramenopiles</taxon>
        <taxon>Ochrophyta</taxon>
        <taxon>Bolidophyceae</taxon>
        <taxon>Parmales</taxon>
        <taxon>Triparmaceae</taxon>
        <taxon>Tetraparma</taxon>
    </lineage>
</organism>
<keyword evidence="5" id="KW-1185">Reference proteome</keyword>
<dbReference type="SMART" id="SM00364">
    <property type="entry name" value="LRR_BAC"/>
    <property type="match status" value="4"/>
</dbReference>
<dbReference type="Pfam" id="PF13855">
    <property type="entry name" value="LRR_8"/>
    <property type="match status" value="1"/>
</dbReference>
<evidence type="ECO:0000313" key="5">
    <source>
        <dbReference type="Proteomes" id="UP001165060"/>
    </source>
</evidence>
<dbReference type="InterPro" id="IPR003591">
    <property type="entry name" value="Leu-rich_rpt_typical-subtyp"/>
</dbReference>
<evidence type="ECO:0008006" key="6">
    <source>
        <dbReference type="Google" id="ProtNLM"/>
    </source>
</evidence>
<dbReference type="InterPro" id="IPR032675">
    <property type="entry name" value="LRR_dom_sf"/>
</dbReference>
<dbReference type="Pfam" id="PF12799">
    <property type="entry name" value="LRR_4"/>
    <property type="match status" value="1"/>
</dbReference>
<dbReference type="Pfam" id="PF00560">
    <property type="entry name" value="LRR_1"/>
    <property type="match status" value="2"/>
</dbReference>
<keyword evidence="1" id="KW-0433">Leucine-rich repeat</keyword>
<reference evidence="4 5" key="1">
    <citation type="journal article" date="2023" name="Commun. Biol.">
        <title>Genome analysis of Parmales, the sister group of diatoms, reveals the evolutionary specialization of diatoms from phago-mixotrophs to photoautotrophs.</title>
        <authorList>
            <person name="Ban H."/>
            <person name="Sato S."/>
            <person name="Yoshikawa S."/>
            <person name="Yamada K."/>
            <person name="Nakamura Y."/>
            <person name="Ichinomiya M."/>
            <person name="Sato N."/>
            <person name="Blanc-Mathieu R."/>
            <person name="Endo H."/>
            <person name="Kuwata A."/>
            <person name="Ogata H."/>
        </authorList>
    </citation>
    <scope>NUCLEOTIDE SEQUENCE [LARGE SCALE GENOMIC DNA]</scope>
</reference>
<dbReference type="InterPro" id="IPR001611">
    <property type="entry name" value="Leu-rich_rpt"/>
</dbReference>
<dbReference type="InterPro" id="IPR050216">
    <property type="entry name" value="LRR_domain-containing"/>
</dbReference>
<keyword evidence="2" id="KW-0677">Repeat</keyword>
<protein>
    <recommendedName>
        <fullName evidence="6">Leucine-rich repeat-containing protein</fullName>
    </recommendedName>
</protein>
<feature type="region of interest" description="Disordered" evidence="3">
    <location>
        <begin position="502"/>
        <end position="607"/>
    </location>
</feature>
<feature type="compositionally biased region" description="Acidic residues" evidence="3">
    <location>
        <begin position="504"/>
        <end position="531"/>
    </location>
</feature>
<proteinExistence type="predicted"/>
<dbReference type="PANTHER" id="PTHR48051">
    <property type="match status" value="1"/>
</dbReference>
<dbReference type="Proteomes" id="UP001165060">
    <property type="component" value="Unassembled WGS sequence"/>
</dbReference>
<accession>A0ABQ6NB84</accession>
<gene>
    <name evidence="4" type="ORF">TeGR_g452</name>
</gene>
<dbReference type="SUPFAM" id="SSF52058">
    <property type="entry name" value="L domain-like"/>
    <property type="match status" value="1"/>
</dbReference>
<dbReference type="Gene3D" id="3.80.10.10">
    <property type="entry name" value="Ribonuclease Inhibitor"/>
    <property type="match status" value="2"/>
</dbReference>
<comment type="caution">
    <text evidence="4">The sequence shown here is derived from an EMBL/GenBank/DDBJ whole genome shotgun (WGS) entry which is preliminary data.</text>
</comment>
<sequence length="607" mass="67547">MIKPVDSIVDEAVVGTLQIRRRSSLLHGIGGVASDGIRSKANRASLQSDTVQFSSSLKNIRLGMNYYGDDDRVSLWRHKLYEPPTTANDPALKGIVAREYSLEKWCLEIANDTPTVHMCNYSLKEVPPPLMTMLHIRVLNLAWNDLTVLPPEIGHLVHLVNLDVSGNQLTVLPPEIGQEPGSEMSSFVTGGLMELEELDVSSNQITAIPDSYSRLFNLRSFAMKNNKLEELPRGYSRWKLLSCFSPSHNCLKVITHELCSMTVLVELDLSKNGITELPPMIGKLANLVRLDCSFNKLCQLPTTITSLKKLEVLLLIDNGLALLPSQFGDMSNLKELNLYHNLLQDLPVSMKHLDKVEIVDLDYNPLDNIPALIRDEGWPSIVAFLSSDAVTRRKIKLRDHTQTVGQGVLGKDVPKIVELRIQLEAKEQLKKKLKKGRKFNFAKFDDRKGKEILSKQVRTPKVDESTWLLFEGEGDLKKERKVRQTEQNRGLFEDIAAEIAAEGLSDEDESDSEDDSEDDTEDDSGDDDETATLEADIMAEENKSKASAASAFSSGKGSMVSAFGAVRRESRQRPKQALSPKITPRRANAAVLKNNAFNSDDGFSGHT</sequence>
<feature type="compositionally biased region" description="Low complexity" evidence="3">
    <location>
        <begin position="545"/>
        <end position="558"/>
    </location>
</feature>
<dbReference type="SMART" id="SM00369">
    <property type="entry name" value="LRR_TYP"/>
    <property type="match status" value="8"/>
</dbReference>
<evidence type="ECO:0000256" key="2">
    <source>
        <dbReference type="ARBA" id="ARBA00022737"/>
    </source>
</evidence>
<dbReference type="PANTHER" id="PTHR48051:SF54">
    <property type="entry name" value="LEUCINE-RICH REPEAT-CONTAINING PROTEIN"/>
    <property type="match status" value="1"/>
</dbReference>
<dbReference type="InterPro" id="IPR025875">
    <property type="entry name" value="Leu-rich_rpt_4"/>
</dbReference>
<dbReference type="PROSITE" id="PS51450">
    <property type="entry name" value="LRR"/>
    <property type="match status" value="3"/>
</dbReference>
<evidence type="ECO:0000313" key="4">
    <source>
        <dbReference type="EMBL" id="GMI52169.1"/>
    </source>
</evidence>
<evidence type="ECO:0000256" key="1">
    <source>
        <dbReference type="ARBA" id="ARBA00022614"/>
    </source>
</evidence>
<name>A0ABQ6NB84_9STRA</name>